<dbReference type="InterPro" id="IPR002293">
    <property type="entry name" value="AA/rel_permease1"/>
</dbReference>
<evidence type="ECO:0000313" key="9">
    <source>
        <dbReference type="Proteomes" id="UP001601992"/>
    </source>
</evidence>
<dbReference type="InterPro" id="IPR050367">
    <property type="entry name" value="APC_superfamily"/>
</dbReference>
<dbReference type="EMBL" id="JBIAQY010000018">
    <property type="protein sequence ID" value="MFF3573382.1"/>
    <property type="molecule type" value="Genomic_DNA"/>
</dbReference>
<dbReference type="Pfam" id="PF13520">
    <property type="entry name" value="AA_permease_2"/>
    <property type="match status" value="1"/>
</dbReference>
<dbReference type="Gene3D" id="1.20.1740.10">
    <property type="entry name" value="Amino acid/polyamine transporter I"/>
    <property type="match status" value="1"/>
</dbReference>
<feature type="transmembrane region" description="Helical" evidence="7">
    <location>
        <begin position="375"/>
        <end position="397"/>
    </location>
</feature>
<keyword evidence="9" id="KW-1185">Reference proteome</keyword>
<accession>A0ABW6SAP8</accession>
<dbReference type="PANTHER" id="PTHR42770:SF16">
    <property type="entry name" value="AMINO ACID PERMEASE"/>
    <property type="match status" value="1"/>
</dbReference>
<comment type="subcellular location">
    <subcellularLocation>
        <location evidence="1">Cell membrane</location>
        <topology evidence="1">Multi-pass membrane protein</topology>
    </subcellularLocation>
</comment>
<dbReference type="PANTHER" id="PTHR42770">
    <property type="entry name" value="AMINO ACID TRANSPORTER-RELATED"/>
    <property type="match status" value="1"/>
</dbReference>
<name>A0ABW6SAP8_9NOCA</name>
<evidence type="ECO:0000256" key="5">
    <source>
        <dbReference type="ARBA" id="ARBA00023136"/>
    </source>
</evidence>
<keyword evidence="3 7" id="KW-0812">Transmembrane</keyword>
<evidence type="ECO:0000256" key="7">
    <source>
        <dbReference type="SAM" id="Phobius"/>
    </source>
</evidence>
<feature type="transmembrane region" description="Helical" evidence="7">
    <location>
        <begin position="409"/>
        <end position="430"/>
    </location>
</feature>
<evidence type="ECO:0000313" key="8">
    <source>
        <dbReference type="EMBL" id="MFF3573382.1"/>
    </source>
</evidence>
<feature type="transmembrane region" description="Helical" evidence="7">
    <location>
        <begin position="233"/>
        <end position="252"/>
    </location>
</feature>
<feature type="transmembrane region" description="Helical" evidence="7">
    <location>
        <begin position="327"/>
        <end position="348"/>
    </location>
</feature>
<evidence type="ECO:0000256" key="3">
    <source>
        <dbReference type="ARBA" id="ARBA00022692"/>
    </source>
</evidence>
<reference evidence="8 9" key="1">
    <citation type="submission" date="2024-10" db="EMBL/GenBank/DDBJ databases">
        <title>The Natural Products Discovery Center: Release of the First 8490 Sequenced Strains for Exploring Actinobacteria Biosynthetic Diversity.</title>
        <authorList>
            <person name="Kalkreuter E."/>
            <person name="Kautsar S.A."/>
            <person name="Yang D."/>
            <person name="Bader C.D."/>
            <person name="Teijaro C.N."/>
            <person name="Fluegel L."/>
            <person name="Davis C.M."/>
            <person name="Simpson J.R."/>
            <person name="Lauterbach L."/>
            <person name="Steele A.D."/>
            <person name="Gui C."/>
            <person name="Meng S."/>
            <person name="Li G."/>
            <person name="Viehrig K."/>
            <person name="Ye F."/>
            <person name="Su P."/>
            <person name="Kiefer A.F."/>
            <person name="Nichols A."/>
            <person name="Cepeda A.J."/>
            <person name="Yan W."/>
            <person name="Fan B."/>
            <person name="Jiang Y."/>
            <person name="Adhikari A."/>
            <person name="Zheng C.-J."/>
            <person name="Schuster L."/>
            <person name="Cowan T.M."/>
            <person name="Smanski M.J."/>
            <person name="Chevrette M.G."/>
            <person name="De Carvalho L.P.S."/>
            <person name="Shen B."/>
        </authorList>
    </citation>
    <scope>NUCLEOTIDE SEQUENCE [LARGE SCALE GENOMIC DNA]</scope>
    <source>
        <strain evidence="8 9">NPDC002593</strain>
    </source>
</reference>
<evidence type="ECO:0000256" key="1">
    <source>
        <dbReference type="ARBA" id="ARBA00004651"/>
    </source>
</evidence>
<feature type="transmembrane region" description="Helical" evidence="7">
    <location>
        <begin position="83"/>
        <end position="107"/>
    </location>
</feature>
<evidence type="ECO:0000256" key="4">
    <source>
        <dbReference type="ARBA" id="ARBA00022989"/>
    </source>
</evidence>
<evidence type="ECO:0000256" key="6">
    <source>
        <dbReference type="SAM" id="MobiDB-lite"/>
    </source>
</evidence>
<proteinExistence type="predicted"/>
<evidence type="ECO:0000256" key="2">
    <source>
        <dbReference type="ARBA" id="ARBA00022475"/>
    </source>
</evidence>
<organism evidence="8 9">
    <name type="scientific">Nocardia jiangxiensis</name>
    <dbReference type="NCBI Taxonomy" id="282685"/>
    <lineage>
        <taxon>Bacteria</taxon>
        <taxon>Bacillati</taxon>
        <taxon>Actinomycetota</taxon>
        <taxon>Actinomycetes</taxon>
        <taxon>Mycobacteriales</taxon>
        <taxon>Nocardiaceae</taxon>
        <taxon>Nocardia</taxon>
    </lineage>
</organism>
<feature type="transmembrane region" description="Helical" evidence="7">
    <location>
        <begin position="171"/>
        <end position="189"/>
    </location>
</feature>
<keyword evidence="2" id="KW-1003">Cell membrane</keyword>
<protein>
    <submittedName>
        <fullName evidence="8">APC family permease</fullName>
    </submittedName>
</protein>
<feature type="transmembrane region" description="Helical" evidence="7">
    <location>
        <begin position="55"/>
        <end position="77"/>
    </location>
</feature>
<feature type="region of interest" description="Disordered" evidence="6">
    <location>
        <begin position="1"/>
        <end position="43"/>
    </location>
</feature>
<sequence length="512" mass="53848">MPSCPTRTPRSPSRDKNDHRKKRSMSTTAEHGGTASLDPDRPTRKLTGKLGTFDIVFTVLAFNGPFAGFVGFSPVIIGSGNTLAAPVMFIVAGVVLLLFTVGFTAMGRHLPNPGGFYAYITAGLGKPLGLGASFLALLTYLAILSCSYVYGGIGLDQLITQTFHGPDMSEWILALVLVVVVAVLGYFEISLSAKVLTVLLCVEVVVIVAFNLVTFATGGAEGNTVTPFSPHNIFSGNLGLAVLFGFLCFGGFEATAIFREEARDPEKTIPRATYIAVLVLTVLYAVTTWALVVAVGPSTVIHKTAADPVGTAMGALGSILGHTIEEVVTALLCTSIFAAVLSIHNVAARYMYSLSVDRVFPAVLSRVHAKHGSPYVASIVTSVISVIVILAALSVGVSPSRVYVLLSGIGGYSMLILLFLASIAVIGYFARRRALESSRWRTVIAPALAAAGLLVGLILGTTSFTILISGGRGLATLLILILYGVFALGVVLAVVYKRSKPDTYARIGRDTA</sequence>
<dbReference type="RefSeq" id="WP_387406383.1">
    <property type="nucleotide sequence ID" value="NZ_JBIAQY010000018.1"/>
</dbReference>
<dbReference type="Proteomes" id="UP001601992">
    <property type="component" value="Unassembled WGS sequence"/>
</dbReference>
<keyword evidence="4 7" id="KW-1133">Transmembrane helix</keyword>
<gene>
    <name evidence="8" type="ORF">ACFYXQ_37045</name>
</gene>
<keyword evidence="5 7" id="KW-0472">Membrane</keyword>
<feature type="transmembrane region" description="Helical" evidence="7">
    <location>
        <begin position="128"/>
        <end position="151"/>
    </location>
</feature>
<feature type="compositionally biased region" description="Low complexity" evidence="6">
    <location>
        <begin position="1"/>
        <end position="11"/>
    </location>
</feature>
<feature type="transmembrane region" description="Helical" evidence="7">
    <location>
        <begin position="442"/>
        <end position="468"/>
    </location>
</feature>
<feature type="transmembrane region" description="Helical" evidence="7">
    <location>
        <begin position="196"/>
        <end position="213"/>
    </location>
</feature>
<feature type="transmembrane region" description="Helical" evidence="7">
    <location>
        <begin position="273"/>
        <end position="295"/>
    </location>
</feature>
<feature type="transmembrane region" description="Helical" evidence="7">
    <location>
        <begin position="474"/>
        <end position="496"/>
    </location>
</feature>
<dbReference type="PIRSF" id="PIRSF006060">
    <property type="entry name" value="AA_transporter"/>
    <property type="match status" value="1"/>
</dbReference>
<comment type="caution">
    <text evidence="8">The sequence shown here is derived from an EMBL/GenBank/DDBJ whole genome shotgun (WGS) entry which is preliminary data.</text>
</comment>